<feature type="domain" description="CBS" evidence="2">
    <location>
        <begin position="1"/>
        <end position="58"/>
    </location>
</feature>
<name>A0A0A5G5C8_9BACI</name>
<dbReference type="eggNOG" id="COG1208">
    <property type="taxonomic scope" value="Bacteria"/>
</dbReference>
<dbReference type="AlphaFoldDB" id="A0A0A5G5C8"/>
<evidence type="ECO:0000313" key="3">
    <source>
        <dbReference type="EMBL" id="KGX86300.1"/>
    </source>
</evidence>
<reference evidence="3 4" key="1">
    <citation type="submission" date="2013-08" db="EMBL/GenBank/DDBJ databases">
        <authorList>
            <person name="Huang J."/>
            <person name="Wang G."/>
        </authorList>
    </citation>
    <scope>NUCLEOTIDE SEQUENCE [LARGE SCALE GENOMIC DNA]</scope>
    <source>
        <strain evidence="3 4">JSM 072002</strain>
    </source>
</reference>
<dbReference type="EMBL" id="AVPG01000014">
    <property type="protein sequence ID" value="KGX86300.1"/>
    <property type="molecule type" value="Genomic_DNA"/>
</dbReference>
<sequence>MVDVEQLIIREDVSIKDAIKKRDVTSKKILLVANENRTLSGVITDGDFRRWILKSGDLNEEVSNIMNTDPYVVKCGEEKKAFGIMKAKFIDAIPVVDDKNKVKDIIFWNETIDGVLNRFNKIDIPVVIMAGGKGTRLYPYTKILPKPLVPIGDTPIVERIMNRFVKFGVMQFYMTVNYKKNMIKSYFNEAVKQYRLDFVEEDKPLGTGGSLSLLREKLCTSFGTVNIFV</sequence>
<dbReference type="Gene3D" id="3.90.550.10">
    <property type="entry name" value="Spore Coat Polysaccharide Biosynthesis Protein SpsA, Chain A"/>
    <property type="match status" value="1"/>
</dbReference>
<dbReference type="SUPFAM" id="SSF54631">
    <property type="entry name" value="CBS-domain pair"/>
    <property type="match status" value="1"/>
</dbReference>
<dbReference type="InterPro" id="IPR050486">
    <property type="entry name" value="Mannose-1P_guanyltransferase"/>
</dbReference>
<dbReference type="PROSITE" id="PS51371">
    <property type="entry name" value="CBS"/>
    <property type="match status" value="1"/>
</dbReference>
<organism evidence="3 4">
    <name type="scientific">Pontibacillus litoralis JSM 072002</name>
    <dbReference type="NCBI Taxonomy" id="1385512"/>
    <lineage>
        <taxon>Bacteria</taxon>
        <taxon>Bacillati</taxon>
        <taxon>Bacillota</taxon>
        <taxon>Bacilli</taxon>
        <taxon>Bacillales</taxon>
        <taxon>Bacillaceae</taxon>
        <taxon>Pontibacillus</taxon>
    </lineage>
</organism>
<dbReference type="STRING" id="1385512.N784_04960"/>
<comment type="caution">
    <text evidence="3">The sequence shown here is derived from an EMBL/GenBank/DDBJ whole genome shotgun (WGS) entry which is preliminary data.</text>
</comment>
<keyword evidence="1" id="KW-0129">CBS domain</keyword>
<dbReference type="RefSeq" id="WP_052127242.1">
    <property type="nucleotide sequence ID" value="NZ_AVPG01000014.1"/>
</dbReference>
<dbReference type="InterPro" id="IPR005835">
    <property type="entry name" value="NTP_transferase_dom"/>
</dbReference>
<dbReference type="SUPFAM" id="SSF53448">
    <property type="entry name" value="Nucleotide-diphospho-sugar transferases"/>
    <property type="match status" value="1"/>
</dbReference>
<dbReference type="Proteomes" id="UP000030401">
    <property type="component" value="Unassembled WGS sequence"/>
</dbReference>
<dbReference type="OrthoDB" id="9803871at2"/>
<dbReference type="InterPro" id="IPR000644">
    <property type="entry name" value="CBS_dom"/>
</dbReference>
<protein>
    <recommendedName>
        <fullName evidence="2">CBS domain-containing protein</fullName>
    </recommendedName>
</protein>
<evidence type="ECO:0000259" key="2">
    <source>
        <dbReference type="PROSITE" id="PS51371"/>
    </source>
</evidence>
<accession>A0A0A5G5C8</accession>
<dbReference type="InterPro" id="IPR046342">
    <property type="entry name" value="CBS_dom_sf"/>
</dbReference>
<evidence type="ECO:0000256" key="1">
    <source>
        <dbReference type="PROSITE-ProRule" id="PRU00703"/>
    </source>
</evidence>
<keyword evidence="4" id="KW-1185">Reference proteome</keyword>
<dbReference type="Pfam" id="PF00483">
    <property type="entry name" value="NTP_transferase"/>
    <property type="match status" value="1"/>
</dbReference>
<gene>
    <name evidence="3" type="ORF">N784_04960</name>
</gene>
<dbReference type="InterPro" id="IPR029044">
    <property type="entry name" value="Nucleotide-diphossugar_trans"/>
</dbReference>
<dbReference type="Gene3D" id="3.10.580.10">
    <property type="entry name" value="CBS-domain"/>
    <property type="match status" value="1"/>
</dbReference>
<evidence type="ECO:0000313" key="4">
    <source>
        <dbReference type="Proteomes" id="UP000030401"/>
    </source>
</evidence>
<dbReference type="PANTHER" id="PTHR22572">
    <property type="entry name" value="SUGAR-1-PHOSPHATE GUANYL TRANSFERASE"/>
    <property type="match status" value="1"/>
</dbReference>
<proteinExistence type="predicted"/>
<dbReference type="eggNOG" id="COG0517">
    <property type="taxonomic scope" value="Bacteria"/>
</dbReference>